<reference evidence="1" key="1">
    <citation type="journal article" date="2023" name="Mol. Ecol. Resour.">
        <title>Chromosome-level genome assembly of a triploid poplar Populus alba 'Berolinensis'.</title>
        <authorList>
            <person name="Chen S."/>
            <person name="Yu Y."/>
            <person name="Wang X."/>
            <person name="Wang S."/>
            <person name="Zhang T."/>
            <person name="Zhou Y."/>
            <person name="He R."/>
            <person name="Meng N."/>
            <person name="Wang Y."/>
            <person name="Liu W."/>
            <person name="Liu Z."/>
            <person name="Liu J."/>
            <person name="Guo Q."/>
            <person name="Huang H."/>
            <person name="Sederoff R.R."/>
            <person name="Wang G."/>
            <person name="Qu G."/>
            <person name="Chen S."/>
        </authorList>
    </citation>
    <scope>NUCLEOTIDE SEQUENCE</scope>
    <source>
        <strain evidence="1">SC-2020</strain>
    </source>
</reference>
<dbReference type="Proteomes" id="UP001164929">
    <property type="component" value="Chromosome 14"/>
</dbReference>
<name>A0AAD6PZG1_9ROSI</name>
<protein>
    <submittedName>
        <fullName evidence="1">Uncharacterized protein</fullName>
    </submittedName>
</protein>
<gene>
    <name evidence="1" type="ORF">NC653_033698</name>
</gene>
<keyword evidence="2" id="KW-1185">Reference proteome</keyword>
<sequence length="63" mass="6924">MAMAMAAAAVVVSTKGHQGLVQEPLTRFGLSLFWKLLLPKSPLMLLASSAGWSRLRHLPMYSR</sequence>
<dbReference type="EMBL" id="JAQIZT010000014">
    <property type="protein sequence ID" value="KAJ6973447.1"/>
    <property type="molecule type" value="Genomic_DNA"/>
</dbReference>
<accession>A0AAD6PZG1</accession>
<dbReference type="AlphaFoldDB" id="A0AAD6PZG1"/>
<evidence type="ECO:0000313" key="2">
    <source>
        <dbReference type="Proteomes" id="UP001164929"/>
    </source>
</evidence>
<evidence type="ECO:0000313" key="1">
    <source>
        <dbReference type="EMBL" id="KAJ6973447.1"/>
    </source>
</evidence>
<organism evidence="1 2">
    <name type="scientific">Populus alba x Populus x berolinensis</name>
    <dbReference type="NCBI Taxonomy" id="444605"/>
    <lineage>
        <taxon>Eukaryota</taxon>
        <taxon>Viridiplantae</taxon>
        <taxon>Streptophyta</taxon>
        <taxon>Embryophyta</taxon>
        <taxon>Tracheophyta</taxon>
        <taxon>Spermatophyta</taxon>
        <taxon>Magnoliopsida</taxon>
        <taxon>eudicotyledons</taxon>
        <taxon>Gunneridae</taxon>
        <taxon>Pentapetalae</taxon>
        <taxon>rosids</taxon>
        <taxon>fabids</taxon>
        <taxon>Malpighiales</taxon>
        <taxon>Salicaceae</taxon>
        <taxon>Saliceae</taxon>
        <taxon>Populus</taxon>
    </lineage>
</organism>
<comment type="caution">
    <text evidence="1">The sequence shown here is derived from an EMBL/GenBank/DDBJ whole genome shotgun (WGS) entry which is preliminary data.</text>
</comment>
<proteinExistence type="predicted"/>